<dbReference type="Proteomes" id="UP001605036">
    <property type="component" value="Unassembled WGS sequence"/>
</dbReference>
<name>A0ABD1YLP7_9MARC</name>
<reference evidence="1 2" key="1">
    <citation type="submission" date="2024-09" db="EMBL/GenBank/DDBJ databases">
        <title>Chromosome-scale assembly of Riccia fluitans.</title>
        <authorList>
            <person name="Paukszto L."/>
            <person name="Sawicki J."/>
            <person name="Karawczyk K."/>
            <person name="Piernik-Szablinska J."/>
            <person name="Szczecinska M."/>
            <person name="Mazdziarz M."/>
        </authorList>
    </citation>
    <scope>NUCLEOTIDE SEQUENCE [LARGE SCALE GENOMIC DNA]</scope>
    <source>
        <strain evidence="1">Rf_01</strain>
        <tissue evidence="1">Aerial parts of the thallus</tissue>
    </source>
</reference>
<keyword evidence="2" id="KW-1185">Reference proteome</keyword>
<evidence type="ECO:0000313" key="2">
    <source>
        <dbReference type="Proteomes" id="UP001605036"/>
    </source>
</evidence>
<sequence length="66" mass="7366">MDENLGPRGVFSNLEACEVKGSFDSSVQFSTEDFDELKKRVESVPFEENHDDAHDILLGYQGDTAV</sequence>
<organism evidence="1 2">
    <name type="scientific">Riccia fluitans</name>
    <dbReference type="NCBI Taxonomy" id="41844"/>
    <lineage>
        <taxon>Eukaryota</taxon>
        <taxon>Viridiplantae</taxon>
        <taxon>Streptophyta</taxon>
        <taxon>Embryophyta</taxon>
        <taxon>Marchantiophyta</taxon>
        <taxon>Marchantiopsida</taxon>
        <taxon>Marchantiidae</taxon>
        <taxon>Marchantiales</taxon>
        <taxon>Ricciaceae</taxon>
        <taxon>Riccia</taxon>
    </lineage>
</organism>
<evidence type="ECO:0000313" key="1">
    <source>
        <dbReference type="EMBL" id="KAL2630594.1"/>
    </source>
</evidence>
<dbReference type="EMBL" id="JBHFFA010000004">
    <property type="protein sequence ID" value="KAL2630594.1"/>
    <property type="molecule type" value="Genomic_DNA"/>
</dbReference>
<protein>
    <submittedName>
        <fullName evidence="1">Uncharacterized protein</fullName>
    </submittedName>
</protein>
<proteinExistence type="predicted"/>
<accession>A0ABD1YLP7</accession>
<comment type="caution">
    <text evidence="1">The sequence shown here is derived from an EMBL/GenBank/DDBJ whole genome shotgun (WGS) entry which is preliminary data.</text>
</comment>
<dbReference type="AlphaFoldDB" id="A0ABD1YLP7"/>
<gene>
    <name evidence="1" type="ORF">R1flu_015280</name>
</gene>